<evidence type="ECO:0000313" key="3">
    <source>
        <dbReference type="Proteomes" id="UP000732380"/>
    </source>
</evidence>
<organism evidence="2 3">
    <name type="scientific">Claviceps humidiphila</name>
    <dbReference type="NCBI Taxonomy" id="1294629"/>
    <lineage>
        <taxon>Eukaryota</taxon>
        <taxon>Fungi</taxon>
        <taxon>Dikarya</taxon>
        <taxon>Ascomycota</taxon>
        <taxon>Pezizomycotina</taxon>
        <taxon>Sordariomycetes</taxon>
        <taxon>Hypocreomycetidae</taxon>
        <taxon>Hypocreales</taxon>
        <taxon>Clavicipitaceae</taxon>
        <taxon>Claviceps</taxon>
    </lineage>
</organism>
<proteinExistence type="predicted"/>
<evidence type="ECO:0000256" key="1">
    <source>
        <dbReference type="SAM" id="MobiDB-lite"/>
    </source>
</evidence>
<dbReference type="EMBL" id="SRQM01000122">
    <property type="protein sequence ID" value="KAG6117890.1"/>
    <property type="molecule type" value="Genomic_DNA"/>
</dbReference>
<evidence type="ECO:0000313" key="2">
    <source>
        <dbReference type="EMBL" id="KAG6117890.1"/>
    </source>
</evidence>
<protein>
    <submittedName>
        <fullName evidence="2">Uncharacterized protein</fullName>
    </submittedName>
</protein>
<comment type="caution">
    <text evidence="2">The sequence shown here is derived from an EMBL/GenBank/DDBJ whole genome shotgun (WGS) entry which is preliminary data.</text>
</comment>
<sequence length="639" mass="72613">MDRLPRELIDAILRRCVAQGPKNNILQLRLVCRLFDRVLKPSGCRTLGLELSRLSRASHMRRPDPDALQTIGYHCRSLYIDLMVLRDESECEMPYSLPPSCCLTQNVRVLTPRAVEVDYLETVFARVPTMAEFCQSMRRKYCMNKSSFTETEYYHTVESLLFNCRQIDRLRLNLPFQLVGRHCNAATMILANTLKALACRPEEDSACLKTLVLENVADMTIINLWLNPTDVGNIMKVFADLHHLVLTLRRHDTEAQRAFGSCFWDVIEHADRLETLCLVGMDHDDRPPRGLKQTRFWQIPVEDWRVRSLPTPRTSFSNLTCLELKRLEMLPDAFLKATTQVFGETLVELYLNEIYLKTEQSNDWNQDSRKVLWVGIPNQRPDEDCQWMAMRVRAATPRLKVCRASFLAYDHYLREDIAMPPEFDLIDPCGLGRSVSQRFVEVVLGVHQPNSPTGEPVLYLPHEPSDDSRLLYKLWARTRAPFVEEYDTNAYQVHLDNPTSGWQKSLDGIFINSNSGTLDELHYIAQTACQGMNEINRRTAASGVAVGHAGAIMRVPGADDGAVQEAEQEAAQGTEQQVTQQDVTEADTTEQGDTEQGDTEQGDTEQGDTEQGDTEQGDTEQGDTEQGDTEQHVAEQDEP</sequence>
<feature type="compositionally biased region" description="Basic and acidic residues" evidence="1">
    <location>
        <begin position="629"/>
        <end position="639"/>
    </location>
</feature>
<keyword evidence="3" id="KW-1185">Reference proteome</keyword>
<feature type="compositionally biased region" description="Acidic residues" evidence="1">
    <location>
        <begin position="584"/>
        <end position="628"/>
    </location>
</feature>
<feature type="region of interest" description="Disordered" evidence="1">
    <location>
        <begin position="559"/>
        <end position="639"/>
    </location>
</feature>
<reference evidence="2 3" key="1">
    <citation type="journal article" date="2020" name="bioRxiv">
        <title>Whole genome comparisons of ergot fungi reveals the divergence and evolution of species within the genus Claviceps are the result of varying mechanisms driving genome evolution and host range expansion.</title>
        <authorList>
            <person name="Wyka S.A."/>
            <person name="Mondo S.J."/>
            <person name="Liu M."/>
            <person name="Dettman J."/>
            <person name="Nalam V."/>
            <person name="Broders K.D."/>
        </authorList>
    </citation>
    <scope>NUCLEOTIDE SEQUENCE [LARGE SCALE GENOMIC DNA]</scope>
    <source>
        <strain evidence="2 3">LM576</strain>
    </source>
</reference>
<feature type="compositionally biased region" description="Low complexity" evidence="1">
    <location>
        <begin position="559"/>
        <end position="583"/>
    </location>
</feature>
<accession>A0A9P7Q3A7</accession>
<dbReference type="Proteomes" id="UP000732380">
    <property type="component" value="Unassembled WGS sequence"/>
</dbReference>
<gene>
    <name evidence="2" type="ORF">E4U13_000716</name>
</gene>
<name>A0A9P7Q3A7_9HYPO</name>
<dbReference type="AlphaFoldDB" id="A0A9P7Q3A7"/>